<dbReference type="EMBL" id="PXOA01000807">
    <property type="protein sequence ID" value="RFU72650.1"/>
    <property type="molecule type" value="Genomic_DNA"/>
</dbReference>
<sequence length="160" mass="18100">MCLPGDGRWAMGEATEHWVRVRGERGRRGPWRATLRERHRRCAPSAVRRASNDRSDKGPGWYEMDEIEVDFPDPRVPYRRLSVRATANAAHGDREWAERLAAPLARPSAIAAGERRQRQWMAPPNERIAGGTHPAGESDAGRTLRRDPLGCVSPETLKRF</sequence>
<comment type="caution">
    <text evidence="2">The sequence shown here is derived from an EMBL/GenBank/DDBJ whole genome shotgun (WGS) entry which is preliminary data.</text>
</comment>
<protein>
    <submittedName>
        <fullName evidence="2">Uncharacterized protein</fullName>
    </submittedName>
</protein>
<proteinExistence type="predicted"/>
<accession>A0A395N951</accession>
<dbReference type="AlphaFoldDB" id="A0A395N951"/>
<gene>
    <name evidence="2" type="ORF">TARUN_9610</name>
</gene>
<dbReference type="Proteomes" id="UP000266272">
    <property type="component" value="Unassembled WGS sequence"/>
</dbReference>
<evidence type="ECO:0000256" key="1">
    <source>
        <dbReference type="SAM" id="MobiDB-lite"/>
    </source>
</evidence>
<evidence type="ECO:0000313" key="3">
    <source>
        <dbReference type="Proteomes" id="UP000266272"/>
    </source>
</evidence>
<keyword evidence="3" id="KW-1185">Reference proteome</keyword>
<reference evidence="2 3" key="1">
    <citation type="journal article" date="2018" name="PLoS Pathog.">
        <title>Evolution of structural diversity of trichothecenes, a family of toxins produced by plant pathogenic and entomopathogenic fungi.</title>
        <authorList>
            <person name="Proctor R.H."/>
            <person name="McCormick S.P."/>
            <person name="Kim H.S."/>
            <person name="Cardoza R.E."/>
            <person name="Stanley A.M."/>
            <person name="Lindo L."/>
            <person name="Kelly A."/>
            <person name="Brown D.W."/>
            <person name="Lee T."/>
            <person name="Vaughan M.M."/>
            <person name="Alexander N.J."/>
            <person name="Busman M."/>
            <person name="Gutierrez S."/>
        </authorList>
    </citation>
    <scope>NUCLEOTIDE SEQUENCE [LARGE SCALE GENOMIC DNA]</scope>
    <source>
        <strain evidence="2 3">IBT 40837</strain>
    </source>
</reference>
<feature type="compositionally biased region" description="Basic and acidic residues" evidence="1">
    <location>
        <begin position="139"/>
        <end position="148"/>
    </location>
</feature>
<feature type="region of interest" description="Disordered" evidence="1">
    <location>
        <begin position="113"/>
        <end position="160"/>
    </location>
</feature>
<name>A0A395N951_TRIAR</name>
<organism evidence="2 3">
    <name type="scientific">Trichoderma arundinaceum</name>
    <dbReference type="NCBI Taxonomy" id="490622"/>
    <lineage>
        <taxon>Eukaryota</taxon>
        <taxon>Fungi</taxon>
        <taxon>Dikarya</taxon>
        <taxon>Ascomycota</taxon>
        <taxon>Pezizomycotina</taxon>
        <taxon>Sordariomycetes</taxon>
        <taxon>Hypocreomycetidae</taxon>
        <taxon>Hypocreales</taxon>
        <taxon>Hypocreaceae</taxon>
        <taxon>Trichoderma</taxon>
    </lineage>
</organism>
<evidence type="ECO:0000313" key="2">
    <source>
        <dbReference type="EMBL" id="RFU72650.1"/>
    </source>
</evidence>